<protein>
    <recommendedName>
        <fullName evidence="4">PAS domain-containing protein</fullName>
    </recommendedName>
</protein>
<organism evidence="5 6">
    <name type="scientific">Halteria grandinella</name>
    <dbReference type="NCBI Taxonomy" id="5974"/>
    <lineage>
        <taxon>Eukaryota</taxon>
        <taxon>Sar</taxon>
        <taxon>Alveolata</taxon>
        <taxon>Ciliophora</taxon>
        <taxon>Intramacronucleata</taxon>
        <taxon>Spirotrichea</taxon>
        <taxon>Stichotrichia</taxon>
        <taxon>Sporadotrichida</taxon>
        <taxon>Halteriidae</taxon>
        <taxon>Halteria</taxon>
    </lineage>
</organism>
<dbReference type="InterPro" id="IPR000014">
    <property type="entry name" value="PAS"/>
</dbReference>
<dbReference type="SUPFAM" id="SSF55785">
    <property type="entry name" value="PYP-like sensor domain (PAS domain)"/>
    <property type="match status" value="1"/>
</dbReference>
<evidence type="ECO:0000256" key="1">
    <source>
        <dbReference type="PROSITE-ProRule" id="PRU00023"/>
    </source>
</evidence>
<evidence type="ECO:0000313" key="5">
    <source>
        <dbReference type="EMBL" id="TNV87909.1"/>
    </source>
</evidence>
<dbReference type="SMART" id="SM00248">
    <property type="entry name" value="ANK"/>
    <property type="match status" value="5"/>
</dbReference>
<dbReference type="Gene3D" id="1.25.40.20">
    <property type="entry name" value="Ankyrin repeat-containing domain"/>
    <property type="match status" value="2"/>
</dbReference>
<dbReference type="Pfam" id="PF25474">
    <property type="entry name" value="TPR_TmcB"/>
    <property type="match status" value="1"/>
</dbReference>
<feature type="transmembrane region" description="Helical" evidence="3">
    <location>
        <begin position="137"/>
        <end position="157"/>
    </location>
</feature>
<proteinExistence type="predicted"/>
<keyword evidence="3" id="KW-0472">Membrane</keyword>
<reference evidence="5" key="1">
    <citation type="submission" date="2019-06" db="EMBL/GenBank/DDBJ databases">
        <authorList>
            <person name="Zheng W."/>
        </authorList>
    </citation>
    <scope>NUCLEOTIDE SEQUENCE</scope>
    <source>
        <strain evidence="5">QDHG01</strain>
    </source>
</reference>
<feature type="compositionally biased region" description="Acidic residues" evidence="2">
    <location>
        <begin position="1815"/>
        <end position="1827"/>
    </location>
</feature>
<dbReference type="PROSITE" id="PS50088">
    <property type="entry name" value="ANK_REPEAT"/>
    <property type="match status" value="2"/>
</dbReference>
<feature type="transmembrane region" description="Helical" evidence="3">
    <location>
        <begin position="261"/>
        <end position="287"/>
    </location>
</feature>
<feature type="repeat" description="ANK" evidence="1">
    <location>
        <begin position="2272"/>
        <end position="2304"/>
    </location>
</feature>
<feature type="region of interest" description="Disordered" evidence="2">
    <location>
        <begin position="1"/>
        <end position="51"/>
    </location>
</feature>
<dbReference type="PANTHER" id="PTHR31600:SF2">
    <property type="entry name" value="GAMETE ENRICHED GENE 10 PROTEIN-RELATED"/>
    <property type="match status" value="1"/>
</dbReference>
<name>A0A8J8P8K0_HALGN</name>
<evidence type="ECO:0000259" key="4">
    <source>
        <dbReference type="PROSITE" id="PS50112"/>
    </source>
</evidence>
<dbReference type="Pfam" id="PF12796">
    <property type="entry name" value="Ank_2"/>
    <property type="match status" value="2"/>
</dbReference>
<dbReference type="Proteomes" id="UP000785679">
    <property type="component" value="Unassembled WGS sequence"/>
</dbReference>
<comment type="caution">
    <text evidence="5">The sequence shown here is derived from an EMBL/GenBank/DDBJ whole genome shotgun (WGS) entry which is preliminary data.</text>
</comment>
<keyword evidence="3" id="KW-1133">Transmembrane helix</keyword>
<feature type="compositionally biased region" description="Low complexity" evidence="2">
    <location>
        <begin position="1316"/>
        <end position="1331"/>
    </location>
</feature>
<dbReference type="OrthoDB" id="297535at2759"/>
<feature type="repeat" description="ANK" evidence="1">
    <location>
        <begin position="2161"/>
        <end position="2181"/>
    </location>
</feature>
<dbReference type="InterPro" id="IPR002110">
    <property type="entry name" value="Ankyrin_rpt"/>
</dbReference>
<feature type="compositionally biased region" description="Basic and acidic residues" evidence="2">
    <location>
        <begin position="1913"/>
        <end position="1930"/>
    </location>
</feature>
<feature type="region of interest" description="Disordered" evidence="2">
    <location>
        <begin position="1911"/>
        <end position="1944"/>
    </location>
</feature>
<feature type="region of interest" description="Disordered" evidence="2">
    <location>
        <begin position="1804"/>
        <end position="1874"/>
    </location>
</feature>
<feature type="transmembrane region" description="Helical" evidence="3">
    <location>
        <begin position="220"/>
        <end position="240"/>
    </location>
</feature>
<dbReference type="InterPro" id="IPR036770">
    <property type="entry name" value="Ankyrin_rpt-contain_sf"/>
</dbReference>
<feature type="transmembrane region" description="Helical" evidence="3">
    <location>
        <begin position="435"/>
        <end position="455"/>
    </location>
</feature>
<evidence type="ECO:0000256" key="3">
    <source>
        <dbReference type="SAM" id="Phobius"/>
    </source>
</evidence>
<keyword evidence="6" id="KW-1185">Reference proteome</keyword>
<feature type="compositionally biased region" description="Polar residues" evidence="2">
    <location>
        <begin position="1290"/>
        <end position="1310"/>
    </location>
</feature>
<dbReference type="InterPro" id="IPR035965">
    <property type="entry name" value="PAS-like_dom_sf"/>
</dbReference>
<feature type="transmembrane region" description="Helical" evidence="3">
    <location>
        <begin position="2430"/>
        <end position="2449"/>
    </location>
</feature>
<evidence type="ECO:0000313" key="6">
    <source>
        <dbReference type="Proteomes" id="UP000785679"/>
    </source>
</evidence>
<dbReference type="EMBL" id="RRYP01000154">
    <property type="protein sequence ID" value="TNV87909.1"/>
    <property type="molecule type" value="Genomic_DNA"/>
</dbReference>
<sequence>MSTEGKAPAAKGVGNLSDFRRGSVSSQGSSMDRASQGSQDSQRQSAAAAQFRDDTNLQRALKFLTTLEQENEETSHVVGSSGSDHIGDLQTNSMVQKYQQIRSGKGSKSVLQLLKKQLLIRLFQINHVILKNHSISVWSYHLIMLFEFLQILLFVFYRVEVVNEFSSNIISIDNQNDSSASDDYLTQVTVESSSFRLDFYFTFINFQMYTLSAQSVDTFLMLYSILQGTFYIFLFALFVLSSRAFEDSKTEEIKESSKLVLRVLTFIMTIFLFLFQIPLITILLQGYLCEEDPNERYTLPDISCTSLNHYLMMALSTITLIMYSTFLVLQQQLYTSSNFESRLPWSGIERRIIMLKVIYKLVLTACFVFDKGGRSRGQVGLVCAILCCVLAVKRFKSALLFKSSVFYATLFYDVLTTWLQLLMSIRNFAGTEITITSLVLFLLSGFFLSFAVVALRYMRTKQILTNQHPETIKSPSEYEIYFFYLYKIIESQEPHDECLIQGLFYNHLQFCKDLSCTCTKLASSQDRYSAFLKAKTQKKNSEEEEEMAQQVTQFEREQSVAERIMINHQSIKNEASYRTNYGKESIGSQRETGHTTAFTKITQVASDEHKDTSQQLSPKNIKRFGDGALLSGQSGQNVVKNLNLLMIPSNKFGDKEPGLSISSHFPDHSNDDGSLSAASSYRSIQINDISAIPLTPVHSENPLGPTLNIPSALKNQLKPPVSILKAPTLESEATNANISRRNSKRLLQQAVHRAATIKLRHKFVSISGVARSMMVMMDFFRLEEHYETSNQHDFKYFQRKRYKFLSILLRDAINDFPKNVDLKIINAFIFKNKLHNEFKAIFELMNCELCDLSLNDQFTIFRRKIEVEQNLLRQHIKTVQKIGQLDVIQVFQYEKFFMRYQLYEYLTVYAAQTFWRELQQKHIAASVLQEKGQEISKNYEIIQQVAKKLLDIYPHEIKFKYRYGTFLLHIINNEYDALQLFDDAFNVYNTKIYKKNNTYPINQQSTFGENTASSILIIKATSASIGTIIHSNDEIQNVLGYQRSDVLGKNINMIMPRPIGIKHDLFVKRYFETAKPTVIDIKRQLLGKAKDGYLRPIDLIVKVYPHLTDKIVFVGFIQRANAFRDMEPLKTEFEHLESNYIITDDLGNITNLTEGLNFDLGLNAKFFNYSDSIFTQMFNIENICPEIFESETIELMEGEGTMVQIDTRGILSSLELEQLSSEEILEVRSNLCVQNAWLQYKRVVLDPKFCTLILFRVVIVPRNAMIFGSTNLGGHVTSQDMALHNGGSGSFSADSQSQLGNHEMVSQGSGNDDHAAMQSSMAPSTASSASGGSAMAFNRIIKDFKKALSERKTPSNLVQLNRIILSILLSTIVLSSVTYSLEKQEIGQISEEGLHQLKSDSRAIQQVQLASNIRSYIDVANNYEFNSYEEGPLQAIDRFEYLGLLIQRQGTQLQDTHEYMTRQRTTVDSGDDAALNRVEYANIDLFRLDSNNFISTYKLPLRVALSTFLNAVLYLNVTLASDILLQEELLVNDPLQSQALELKNTTFRQKAAFFLLSNGFRQLRTATHDSSNFQRDNQSKNVKNSTFLIIMVLGVILTSLSTIATLYQIFTIEKQKAEILSLYALLQMKEIDRVYSRCHQFMDNLNEGRDVGFTPEDQEQVEQVDNSMISKEGGNRLMQNVARRMSQIGQLAGVKIGKLDGEVQNDIFDHDSEVSEEIKEQIMLKDFKKKQRHLRDKANKKLKEAGGFKKSSSPGAEVYDKMIKRILEAIRLLNEREDKMREHIKEQQYNQKRTQAQQRILFSHSQRQGIKNHEEEEEQSYQEEDSLDNLKSKKQKQGRLRTGSILVNSPPAKGRRASRMKVGPLQKKDSDGGISHLGPLMGGEKFGKASGNQLGIFTDDQPQKLRRSSINLVKEEKKSEDDQSSEHYKQEQTPMTQVKIAPVKSGDQLSQEDLEERKRLFFKTIKPKNYITVSINLAIGFAFMAYFIQTYVLKQQFQRQITDATNLTPVYLDRYRDIMLQYSFLRERIINNNSLESYQTEDRNGQDIDLMYKDYFNENEERLAYLKIKHSTTQNSLVDLTFRIDSEALCSRLFTEAIDLSTFPPQLTTQESKKILSLTSKTYEALLSSTSLALQAAQQGDLLQLKNLASTGLNFNAADYDKQTPLHIAAIYSQFEIVKYLTSLEGVTINAVDRWGATPLNYANHSTEITKYLISRGAYNGSQVPIKALDVLSGVALSSDEQKLFYAAFRNDYQTINALQNLGINYNIKNKNGRTPLMIAASEGNLRAVQYLISLGADVAKVDIRGKTALLEARREKRYIVLNYMTSVSSDSIARDHCLQLAEGILQKGIQQAFASFQKRFSDLYISTQSPQLTLMDKRSFLTQTRKGSTFATIQTYYSTQELYLHRLIDAYLTLIQETLDTVTADFSQLLEILFLIFLIAQLLILIMIRSCLIQTMKDDVFQSRGILNLIPDDFFEENKSLVEKLIKKLKN</sequence>
<dbReference type="Gene3D" id="3.30.450.20">
    <property type="entry name" value="PAS domain"/>
    <property type="match status" value="1"/>
</dbReference>
<feature type="transmembrane region" description="Helical" evidence="3">
    <location>
        <begin position="1969"/>
        <end position="1988"/>
    </location>
</feature>
<dbReference type="InterPro" id="IPR052994">
    <property type="entry name" value="Tiny_macrocysts_regulators"/>
</dbReference>
<dbReference type="SUPFAM" id="SSF48403">
    <property type="entry name" value="Ankyrin repeat"/>
    <property type="match status" value="1"/>
</dbReference>
<dbReference type="CDD" id="cd00130">
    <property type="entry name" value="PAS"/>
    <property type="match status" value="1"/>
</dbReference>
<feature type="transmembrane region" description="Helical" evidence="3">
    <location>
        <begin position="307"/>
        <end position="329"/>
    </location>
</feature>
<dbReference type="NCBIfam" id="TIGR00229">
    <property type="entry name" value="sensory_box"/>
    <property type="match status" value="1"/>
</dbReference>
<dbReference type="PROSITE" id="PS50297">
    <property type="entry name" value="ANK_REP_REGION"/>
    <property type="match status" value="2"/>
</dbReference>
<keyword evidence="1" id="KW-0040">ANK repeat</keyword>
<gene>
    <name evidence="5" type="ORF">FGO68_gene11155</name>
</gene>
<dbReference type="PROSITE" id="PS50112">
    <property type="entry name" value="PAS"/>
    <property type="match status" value="1"/>
</dbReference>
<evidence type="ECO:0000256" key="2">
    <source>
        <dbReference type="SAM" id="MobiDB-lite"/>
    </source>
</evidence>
<keyword evidence="3" id="KW-0812">Transmembrane</keyword>
<accession>A0A8J8P8K0</accession>
<feature type="domain" description="PAS" evidence="4">
    <location>
        <begin position="1026"/>
        <end position="1056"/>
    </location>
</feature>
<feature type="compositionally biased region" description="Low complexity" evidence="2">
    <location>
        <begin position="32"/>
        <end position="50"/>
    </location>
</feature>
<dbReference type="InterPro" id="IPR057352">
    <property type="entry name" value="TPR_TmcB/C"/>
</dbReference>
<feature type="transmembrane region" description="Helical" evidence="3">
    <location>
        <begin position="1587"/>
        <end position="1610"/>
    </location>
</feature>
<feature type="region of interest" description="Disordered" evidence="2">
    <location>
        <begin position="1287"/>
        <end position="1331"/>
    </location>
</feature>
<dbReference type="PANTHER" id="PTHR31600">
    <property type="entry name" value="TINY MACROCYSTS PROTEIN B-RELATED"/>
    <property type="match status" value="1"/>
</dbReference>